<evidence type="ECO:0000256" key="6">
    <source>
        <dbReference type="RuleBase" id="RU361277"/>
    </source>
</evidence>
<keyword evidence="3 6" id="KW-0862">Zinc</keyword>
<dbReference type="InterPro" id="IPR011032">
    <property type="entry name" value="GroES-like_sf"/>
</dbReference>
<dbReference type="InterPro" id="IPR036291">
    <property type="entry name" value="NAD(P)-bd_dom_sf"/>
</dbReference>
<dbReference type="PROSITE" id="PS00059">
    <property type="entry name" value="ADH_ZINC"/>
    <property type="match status" value="1"/>
</dbReference>
<comment type="caution">
    <text evidence="8">The sequence shown here is derived from an EMBL/GenBank/DDBJ whole genome shotgun (WGS) entry which is preliminary data.</text>
</comment>
<evidence type="ECO:0000313" key="9">
    <source>
        <dbReference type="Proteomes" id="UP000549457"/>
    </source>
</evidence>
<gene>
    <name evidence="8" type="ORF">HNP73_002421</name>
</gene>
<keyword evidence="9" id="KW-1185">Reference proteome</keyword>
<dbReference type="Proteomes" id="UP000549457">
    <property type="component" value="Unassembled WGS sequence"/>
</dbReference>
<sequence>MRAAVCRRFGEPLVVEELELALPGPGQVAVRIDAVAICQSDVAYAAGAWGGPVPTVLGHEAAGTVTDVGPGVVDLEPGTRVLVTLIRSCGACPACSSGTPTSCDHAFELQASPLRDATGASIAQGMATGAFAEAVVVERSQLVQLPLDVPPEAACQLACGVLTGVGAVVNVAKVPPGATVAVVGAGGVGLNAIQGAALAGAGRVIAIDPLPAKREAARRFGATDAVDPGDGDGAVTAVRAMTHGRGVDFAFVAVGSPSAIEEAALLLAVRGTLVIVGLAPSGSLVRFDPTLMAARNQRVLGARMGQSVIARDVPWLIGAWRAGRLKLEELVTGRFRLDEINDAMAATREGAALRNVIVFRERR</sequence>
<keyword evidence="4" id="KW-0560">Oxidoreductase</keyword>
<dbReference type="GO" id="GO:0005829">
    <property type="term" value="C:cytosol"/>
    <property type="evidence" value="ECO:0007669"/>
    <property type="project" value="TreeGrafter"/>
</dbReference>
<dbReference type="PANTHER" id="PTHR43880:SF12">
    <property type="entry name" value="ALCOHOL DEHYDROGENASE CLASS-3"/>
    <property type="match status" value="1"/>
</dbReference>
<dbReference type="SUPFAM" id="SSF51735">
    <property type="entry name" value="NAD(P)-binding Rossmann-fold domains"/>
    <property type="match status" value="1"/>
</dbReference>
<dbReference type="AlphaFoldDB" id="A0A840SPH7"/>
<organism evidence="8 9">
    <name type="scientific">Amaricoccus macauensis</name>
    <dbReference type="NCBI Taxonomy" id="57001"/>
    <lineage>
        <taxon>Bacteria</taxon>
        <taxon>Pseudomonadati</taxon>
        <taxon>Pseudomonadota</taxon>
        <taxon>Alphaproteobacteria</taxon>
        <taxon>Rhodobacterales</taxon>
        <taxon>Paracoccaceae</taxon>
        <taxon>Amaricoccus</taxon>
    </lineage>
</organism>
<dbReference type="InterPro" id="IPR013154">
    <property type="entry name" value="ADH-like_N"/>
</dbReference>
<comment type="similarity">
    <text evidence="6">Belongs to the zinc-containing alcohol dehydrogenase family.</text>
</comment>
<evidence type="ECO:0000256" key="4">
    <source>
        <dbReference type="ARBA" id="ARBA00023002"/>
    </source>
</evidence>
<accession>A0A840SPH7</accession>
<dbReference type="SUPFAM" id="SSF50129">
    <property type="entry name" value="GroES-like"/>
    <property type="match status" value="2"/>
</dbReference>
<evidence type="ECO:0000313" key="8">
    <source>
        <dbReference type="EMBL" id="MBB5222485.1"/>
    </source>
</evidence>
<evidence type="ECO:0000256" key="2">
    <source>
        <dbReference type="ARBA" id="ARBA00022723"/>
    </source>
</evidence>
<dbReference type="EMBL" id="JACHFM010000002">
    <property type="protein sequence ID" value="MBB5222485.1"/>
    <property type="molecule type" value="Genomic_DNA"/>
</dbReference>
<evidence type="ECO:0000259" key="7">
    <source>
        <dbReference type="SMART" id="SM00829"/>
    </source>
</evidence>
<dbReference type="FunFam" id="3.40.50.720:FF:000003">
    <property type="entry name" value="S-(hydroxymethyl)glutathione dehydrogenase"/>
    <property type="match status" value="1"/>
</dbReference>
<evidence type="ECO:0000256" key="3">
    <source>
        <dbReference type="ARBA" id="ARBA00022833"/>
    </source>
</evidence>
<dbReference type="Gene3D" id="3.90.180.10">
    <property type="entry name" value="Medium-chain alcohol dehydrogenases, catalytic domain"/>
    <property type="match status" value="1"/>
</dbReference>
<dbReference type="Pfam" id="PF00107">
    <property type="entry name" value="ADH_zinc_N"/>
    <property type="match status" value="1"/>
</dbReference>
<dbReference type="InterPro" id="IPR002328">
    <property type="entry name" value="ADH_Zn_CS"/>
</dbReference>
<proteinExistence type="inferred from homology"/>
<dbReference type="GO" id="GO:0046294">
    <property type="term" value="P:formaldehyde catabolic process"/>
    <property type="evidence" value="ECO:0007669"/>
    <property type="project" value="TreeGrafter"/>
</dbReference>
<dbReference type="InterPro" id="IPR013149">
    <property type="entry name" value="ADH-like_C"/>
</dbReference>
<protein>
    <submittedName>
        <fullName evidence="8">Zn-dependent alcohol dehydrogenase</fullName>
    </submittedName>
</protein>
<dbReference type="InterPro" id="IPR020843">
    <property type="entry name" value="ER"/>
</dbReference>
<reference evidence="8 9" key="1">
    <citation type="submission" date="2020-08" db="EMBL/GenBank/DDBJ databases">
        <title>Genomic Encyclopedia of Type Strains, Phase IV (KMG-IV): sequencing the most valuable type-strain genomes for metagenomic binning, comparative biology and taxonomic classification.</title>
        <authorList>
            <person name="Goeker M."/>
        </authorList>
    </citation>
    <scope>NUCLEOTIDE SEQUENCE [LARGE SCALE GENOMIC DNA]</scope>
    <source>
        <strain evidence="8 9">DSM 101730</strain>
    </source>
</reference>
<evidence type="ECO:0000256" key="1">
    <source>
        <dbReference type="ARBA" id="ARBA00001947"/>
    </source>
</evidence>
<name>A0A840SPH7_9RHOB</name>
<dbReference type="PANTHER" id="PTHR43880">
    <property type="entry name" value="ALCOHOL DEHYDROGENASE"/>
    <property type="match status" value="1"/>
</dbReference>
<dbReference type="GO" id="GO:0051903">
    <property type="term" value="F:S-(hydroxymethyl)glutathione dehydrogenase [NAD(P)+] activity"/>
    <property type="evidence" value="ECO:0007669"/>
    <property type="project" value="TreeGrafter"/>
</dbReference>
<feature type="domain" description="Enoyl reductase (ER)" evidence="7">
    <location>
        <begin position="10"/>
        <end position="357"/>
    </location>
</feature>
<keyword evidence="5" id="KW-0520">NAD</keyword>
<dbReference type="Pfam" id="PF08240">
    <property type="entry name" value="ADH_N"/>
    <property type="match status" value="1"/>
</dbReference>
<dbReference type="Gene3D" id="3.40.50.720">
    <property type="entry name" value="NAD(P)-binding Rossmann-like Domain"/>
    <property type="match status" value="1"/>
</dbReference>
<dbReference type="GO" id="GO:0008270">
    <property type="term" value="F:zinc ion binding"/>
    <property type="evidence" value="ECO:0007669"/>
    <property type="project" value="InterPro"/>
</dbReference>
<keyword evidence="2 6" id="KW-0479">Metal-binding</keyword>
<dbReference type="SMART" id="SM00829">
    <property type="entry name" value="PKS_ER"/>
    <property type="match status" value="1"/>
</dbReference>
<dbReference type="RefSeq" id="WP_184149379.1">
    <property type="nucleotide sequence ID" value="NZ_JACHFM010000002.1"/>
</dbReference>
<evidence type="ECO:0000256" key="5">
    <source>
        <dbReference type="ARBA" id="ARBA00023027"/>
    </source>
</evidence>
<comment type="cofactor">
    <cofactor evidence="1 6">
        <name>Zn(2+)</name>
        <dbReference type="ChEBI" id="CHEBI:29105"/>
    </cofactor>
</comment>